<dbReference type="PANTHER" id="PTHR40074">
    <property type="entry name" value="O-ACETYLTRANSFERASE WECH"/>
    <property type="match status" value="1"/>
</dbReference>
<keyword evidence="5 7" id="KW-1133">Transmembrane helix</keyword>
<accession>A0A9X3Z1X9</accession>
<feature type="domain" description="Acyltransferase 3" evidence="8">
    <location>
        <begin position="8"/>
        <end position="360"/>
    </location>
</feature>
<evidence type="ECO:0000256" key="5">
    <source>
        <dbReference type="ARBA" id="ARBA00022989"/>
    </source>
</evidence>
<evidence type="ECO:0000256" key="6">
    <source>
        <dbReference type="ARBA" id="ARBA00023136"/>
    </source>
</evidence>
<keyword evidence="4 7" id="KW-0812">Transmembrane</keyword>
<feature type="transmembrane region" description="Helical" evidence="7">
    <location>
        <begin position="51"/>
        <end position="71"/>
    </location>
</feature>
<sequence>MARKERIVELDAVRAFAFLAVVYQHVIGVYMRKPGVDEMTAFLYGKLFHLLKFAVPAFVFITGLVLFYNYYERVNYPGFIRKRFTEIVVPYAIWSLIYMVWHRDVTGWDVSTLVGVVQKLITGSASYHLWFVVMIFQFYLLYPLLLKGFKAAKQRLSGRAGKVAAVGAAALLYAGLMWVSARYLPAHPFRFDAAWLDAYLITYRDRNFLFYSFYFLLGGMVALALPAFRSLLQRRWPYLLALFAAAYAYIGYELVRDSGGFLVNLNVATSLKPSMFFYTVAQLLLVYLLAVLLTKRDSRWTAWFSMIGRNSYGAYLVHALVLTYVMKGLNVWDVTGSTMLGSVFAFLLCSAASIAFSYGLAKLPFGAWLVGAAEKKRANAPGQSERQWKQAM</sequence>
<evidence type="ECO:0000313" key="10">
    <source>
        <dbReference type="Proteomes" id="UP001151071"/>
    </source>
</evidence>
<dbReference type="GO" id="GO:0005886">
    <property type="term" value="C:plasma membrane"/>
    <property type="evidence" value="ECO:0007669"/>
    <property type="project" value="UniProtKB-SubCell"/>
</dbReference>
<feature type="transmembrane region" description="Helical" evidence="7">
    <location>
        <begin position="314"/>
        <end position="332"/>
    </location>
</feature>
<organism evidence="9 10">
    <name type="scientific">Brevibacillus thermoruber</name>
    <dbReference type="NCBI Taxonomy" id="33942"/>
    <lineage>
        <taxon>Bacteria</taxon>
        <taxon>Bacillati</taxon>
        <taxon>Bacillota</taxon>
        <taxon>Bacilli</taxon>
        <taxon>Bacillales</taxon>
        <taxon>Paenibacillaceae</taxon>
        <taxon>Brevibacillus</taxon>
    </lineage>
</organism>
<evidence type="ECO:0000256" key="3">
    <source>
        <dbReference type="ARBA" id="ARBA00022475"/>
    </source>
</evidence>
<dbReference type="Pfam" id="PF01757">
    <property type="entry name" value="Acyl_transf_3"/>
    <property type="match status" value="1"/>
</dbReference>
<evidence type="ECO:0000256" key="1">
    <source>
        <dbReference type="ARBA" id="ARBA00004651"/>
    </source>
</evidence>
<feature type="transmembrane region" description="Helical" evidence="7">
    <location>
        <begin position="121"/>
        <end position="142"/>
    </location>
</feature>
<reference evidence="9" key="1">
    <citation type="submission" date="2022-12" db="EMBL/GenBank/DDBJ databases">
        <title>Draft genome sequence of the thermophilic strain Brevibacillus thermoruber HT42, isolated from Los Humeros, Puebla, Mexico, with biotechnological potential.</title>
        <authorList>
            <person name="Lara Sanchez J."/>
            <person name="Solis Palacios R."/>
            <person name="Bustos Baena A.S."/>
            <person name="Ruz Baez A.E."/>
            <person name="Espinosa Luna G."/>
            <person name="Oliart Ros R.M."/>
        </authorList>
    </citation>
    <scope>NUCLEOTIDE SEQUENCE</scope>
    <source>
        <strain evidence="9">HT42</strain>
    </source>
</reference>
<keyword evidence="9" id="KW-0012">Acyltransferase</keyword>
<dbReference type="PANTHER" id="PTHR40074:SF2">
    <property type="entry name" value="O-ACETYLTRANSFERASE WECH"/>
    <property type="match status" value="1"/>
</dbReference>
<protein>
    <submittedName>
        <fullName evidence="9">Acyltransferase</fullName>
    </submittedName>
</protein>
<feature type="transmembrane region" description="Helical" evidence="7">
    <location>
        <begin position="275"/>
        <end position="293"/>
    </location>
</feature>
<proteinExistence type="inferred from homology"/>
<gene>
    <name evidence="9" type="ORF">O3V59_01975</name>
</gene>
<name>A0A9X3Z1X9_9BACL</name>
<feature type="transmembrane region" description="Helical" evidence="7">
    <location>
        <begin position="83"/>
        <end position="101"/>
    </location>
</feature>
<comment type="caution">
    <text evidence="9">The sequence shown here is derived from an EMBL/GenBank/DDBJ whole genome shotgun (WGS) entry which is preliminary data.</text>
</comment>
<dbReference type="GO" id="GO:0016413">
    <property type="term" value="F:O-acetyltransferase activity"/>
    <property type="evidence" value="ECO:0007669"/>
    <property type="project" value="TreeGrafter"/>
</dbReference>
<feature type="transmembrane region" description="Helical" evidence="7">
    <location>
        <begin position="338"/>
        <end position="361"/>
    </location>
</feature>
<evidence type="ECO:0000256" key="2">
    <source>
        <dbReference type="ARBA" id="ARBA00007400"/>
    </source>
</evidence>
<feature type="transmembrane region" description="Helical" evidence="7">
    <location>
        <begin position="12"/>
        <end position="31"/>
    </location>
</feature>
<dbReference type="RefSeq" id="WP_271139376.1">
    <property type="nucleotide sequence ID" value="NZ_JAPYYP010000002.1"/>
</dbReference>
<keyword evidence="10" id="KW-1185">Reference proteome</keyword>
<evidence type="ECO:0000259" key="8">
    <source>
        <dbReference type="Pfam" id="PF01757"/>
    </source>
</evidence>
<feature type="transmembrane region" description="Helical" evidence="7">
    <location>
        <begin position="208"/>
        <end position="228"/>
    </location>
</feature>
<keyword evidence="6 7" id="KW-0472">Membrane</keyword>
<feature type="transmembrane region" description="Helical" evidence="7">
    <location>
        <begin position="163"/>
        <end position="181"/>
    </location>
</feature>
<evidence type="ECO:0000313" key="9">
    <source>
        <dbReference type="EMBL" id="MDA5107118.1"/>
    </source>
</evidence>
<dbReference type="Proteomes" id="UP001151071">
    <property type="component" value="Unassembled WGS sequence"/>
</dbReference>
<dbReference type="EMBL" id="JAPYYP010000002">
    <property type="protein sequence ID" value="MDA5107118.1"/>
    <property type="molecule type" value="Genomic_DNA"/>
</dbReference>
<dbReference type="AlphaFoldDB" id="A0A9X3Z1X9"/>
<dbReference type="InterPro" id="IPR002656">
    <property type="entry name" value="Acyl_transf_3_dom"/>
</dbReference>
<keyword evidence="3" id="KW-1003">Cell membrane</keyword>
<evidence type="ECO:0000256" key="7">
    <source>
        <dbReference type="SAM" id="Phobius"/>
    </source>
</evidence>
<comment type="similarity">
    <text evidence="2">Belongs to the acyltransferase 3 family.</text>
</comment>
<evidence type="ECO:0000256" key="4">
    <source>
        <dbReference type="ARBA" id="ARBA00022692"/>
    </source>
</evidence>
<feature type="transmembrane region" description="Helical" evidence="7">
    <location>
        <begin position="235"/>
        <end position="255"/>
    </location>
</feature>
<keyword evidence="9" id="KW-0808">Transferase</keyword>
<comment type="subcellular location">
    <subcellularLocation>
        <location evidence="1">Cell membrane</location>
        <topology evidence="1">Multi-pass membrane protein</topology>
    </subcellularLocation>
</comment>
<dbReference type="GO" id="GO:0009246">
    <property type="term" value="P:enterobacterial common antigen biosynthetic process"/>
    <property type="evidence" value="ECO:0007669"/>
    <property type="project" value="TreeGrafter"/>
</dbReference>